<reference evidence="6 7" key="1">
    <citation type="submission" date="2019-04" db="EMBL/GenBank/DDBJ databases">
        <title>Friends and foes A comparative genomics studyof 23 Aspergillus species from section Flavi.</title>
        <authorList>
            <consortium name="DOE Joint Genome Institute"/>
            <person name="Kjaerbolling I."/>
            <person name="Vesth T."/>
            <person name="Frisvad J.C."/>
            <person name="Nybo J.L."/>
            <person name="Theobald S."/>
            <person name="Kildgaard S."/>
            <person name="Isbrandt T."/>
            <person name="Kuo A."/>
            <person name="Sato A."/>
            <person name="Lyhne E.K."/>
            <person name="Kogle M.E."/>
            <person name="Wiebenga A."/>
            <person name="Kun R.S."/>
            <person name="Lubbers R.J."/>
            <person name="Makela M.R."/>
            <person name="Barry K."/>
            <person name="Chovatia M."/>
            <person name="Clum A."/>
            <person name="Daum C."/>
            <person name="Haridas S."/>
            <person name="He G."/>
            <person name="LaButti K."/>
            <person name="Lipzen A."/>
            <person name="Mondo S."/>
            <person name="Riley R."/>
            <person name="Salamov A."/>
            <person name="Simmons B.A."/>
            <person name="Magnuson J.K."/>
            <person name="Henrissat B."/>
            <person name="Mortensen U.H."/>
            <person name="Larsen T.O."/>
            <person name="Devries R.P."/>
            <person name="Grigoriev I.V."/>
            <person name="Machida M."/>
            <person name="Baker S.E."/>
            <person name="Andersen M.R."/>
        </authorList>
    </citation>
    <scope>NUCLEOTIDE SEQUENCE [LARGE SCALE GENOMIC DNA]</scope>
    <source>
        <strain evidence="6 7">IBT 29228</strain>
    </source>
</reference>
<dbReference type="Pfam" id="PF11807">
    <property type="entry name" value="UstYa"/>
    <property type="match status" value="1"/>
</dbReference>
<dbReference type="GO" id="GO:0043386">
    <property type="term" value="P:mycotoxin biosynthetic process"/>
    <property type="evidence" value="ECO:0007669"/>
    <property type="project" value="InterPro"/>
</dbReference>
<gene>
    <name evidence="6" type="ORF">BDV26DRAFT_302396</name>
</gene>
<name>A0A5N7BGI5_9EURO</name>
<dbReference type="EMBL" id="ML736176">
    <property type="protein sequence ID" value="KAE8380870.1"/>
    <property type="molecule type" value="Genomic_DNA"/>
</dbReference>
<sequence>MSSSTYVHRDSDEYLLKPDPFMRKSHPKRWSILRTLVYTALACVGCVELMVLVYFAQIQHKAPTKPLLGELNRLIPDFPVHPVLFRPDPLAASDHRTDESIQATRENWLSYMPRGNGFIAVNTTDRYTLPPPMKVLGRDVYSIAVFHQLHCLYSIMAVYDDLATGKSSGEDSMHSSRDSRQEQHSHGQSHVHDHNHVDHCFQYLRQSLLCCGDTALEGQDPRTDQPGTDGTGAVHLCKDFDGLMAWADGRRLVDNKHP</sequence>
<evidence type="ECO:0000256" key="3">
    <source>
        <dbReference type="ARBA" id="ARBA00035112"/>
    </source>
</evidence>
<evidence type="ECO:0000313" key="7">
    <source>
        <dbReference type="Proteomes" id="UP000326198"/>
    </source>
</evidence>
<feature type="transmembrane region" description="Helical" evidence="5">
    <location>
        <begin position="32"/>
        <end position="56"/>
    </location>
</feature>
<dbReference type="AlphaFoldDB" id="A0A5N7BGI5"/>
<organism evidence="6 7">
    <name type="scientific">Aspergillus bertholletiae</name>
    <dbReference type="NCBI Taxonomy" id="1226010"/>
    <lineage>
        <taxon>Eukaryota</taxon>
        <taxon>Fungi</taxon>
        <taxon>Dikarya</taxon>
        <taxon>Ascomycota</taxon>
        <taxon>Pezizomycotina</taxon>
        <taxon>Eurotiomycetes</taxon>
        <taxon>Eurotiomycetidae</taxon>
        <taxon>Eurotiales</taxon>
        <taxon>Aspergillaceae</taxon>
        <taxon>Aspergillus</taxon>
        <taxon>Aspergillus subgen. Circumdati</taxon>
    </lineage>
</organism>
<dbReference type="OrthoDB" id="3687641at2759"/>
<keyword evidence="7" id="KW-1185">Reference proteome</keyword>
<protein>
    <submittedName>
        <fullName evidence="6">Uncharacterized protein</fullName>
    </submittedName>
</protein>
<keyword evidence="2" id="KW-0560">Oxidoreductase</keyword>
<keyword evidence="5" id="KW-0812">Transmembrane</keyword>
<dbReference type="InterPro" id="IPR021765">
    <property type="entry name" value="UstYa-like"/>
</dbReference>
<feature type="compositionally biased region" description="Basic and acidic residues" evidence="4">
    <location>
        <begin position="168"/>
        <end position="192"/>
    </location>
</feature>
<evidence type="ECO:0000256" key="5">
    <source>
        <dbReference type="SAM" id="Phobius"/>
    </source>
</evidence>
<comment type="pathway">
    <text evidence="1">Mycotoxin biosynthesis.</text>
</comment>
<dbReference type="GO" id="GO:0016491">
    <property type="term" value="F:oxidoreductase activity"/>
    <property type="evidence" value="ECO:0007669"/>
    <property type="project" value="UniProtKB-KW"/>
</dbReference>
<evidence type="ECO:0000256" key="2">
    <source>
        <dbReference type="ARBA" id="ARBA00023002"/>
    </source>
</evidence>
<evidence type="ECO:0000256" key="4">
    <source>
        <dbReference type="SAM" id="MobiDB-lite"/>
    </source>
</evidence>
<dbReference type="Proteomes" id="UP000326198">
    <property type="component" value="Unassembled WGS sequence"/>
</dbReference>
<feature type="region of interest" description="Disordered" evidence="4">
    <location>
        <begin position="166"/>
        <end position="192"/>
    </location>
</feature>
<dbReference type="PANTHER" id="PTHR33365">
    <property type="entry name" value="YALI0B05434P"/>
    <property type="match status" value="1"/>
</dbReference>
<keyword evidence="5" id="KW-1133">Transmembrane helix</keyword>
<dbReference type="PANTHER" id="PTHR33365:SF11">
    <property type="entry name" value="TAT PATHWAY SIGNAL SEQUENCE"/>
    <property type="match status" value="1"/>
</dbReference>
<accession>A0A5N7BGI5</accession>
<keyword evidence="5" id="KW-0472">Membrane</keyword>
<comment type="similarity">
    <text evidence="3">Belongs to the ustYa family.</text>
</comment>
<evidence type="ECO:0000313" key="6">
    <source>
        <dbReference type="EMBL" id="KAE8380870.1"/>
    </source>
</evidence>
<evidence type="ECO:0000256" key="1">
    <source>
        <dbReference type="ARBA" id="ARBA00004685"/>
    </source>
</evidence>
<proteinExistence type="inferred from homology"/>